<keyword evidence="6 16" id="KW-0812">Transmembrane</keyword>
<keyword evidence="7" id="KW-0732">Signal</keyword>
<dbReference type="PROSITE" id="PS51257">
    <property type="entry name" value="PROKAR_LIPOPROTEIN"/>
    <property type="match status" value="1"/>
</dbReference>
<dbReference type="PIRSF" id="PIRSF000292">
    <property type="entry name" value="Ubi_od_II"/>
    <property type="match status" value="1"/>
</dbReference>
<evidence type="ECO:0000256" key="15">
    <source>
        <dbReference type="SAM" id="MobiDB-lite"/>
    </source>
</evidence>
<dbReference type="InterPro" id="IPR011759">
    <property type="entry name" value="Cyt_c_oxidase_su2_TM_dom"/>
</dbReference>
<evidence type="ECO:0000256" key="2">
    <source>
        <dbReference type="ARBA" id="ARBA00007866"/>
    </source>
</evidence>
<dbReference type="GO" id="GO:0004129">
    <property type="term" value="F:cytochrome-c oxidase activity"/>
    <property type="evidence" value="ECO:0007669"/>
    <property type="project" value="UniProtKB-UniRule"/>
</dbReference>
<dbReference type="PROSITE" id="PS50999">
    <property type="entry name" value="COX2_TM"/>
    <property type="match status" value="1"/>
</dbReference>
<dbReference type="GO" id="GO:0005886">
    <property type="term" value="C:plasma membrane"/>
    <property type="evidence" value="ECO:0007669"/>
    <property type="project" value="UniProtKB-SubCell"/>
</dbReference>
<comment type="caution">
    <text evidence="19">The sequence shown here is derived from an EMBL/GenBank/DDBJ whole genome shotgun (WGS) entry which is preliminary data.</text>
</comment>
<keyword evidence="8 14" id="KW-0249">Electron transport</keyword>
<evidence type="ECO:0000256" key="13">
    <source>
        <dbReference type="ARBA" id="ARBA00023288"/>
    </source>
</evidence>
<dbReference type="PANTHER" id="PTHR22888:SF18">
    <property type="entry name" value="CYTOCHROME BO(3) UBIQUINOL OXIDASE SUBUNIT 2"/>
    <property type="match status" value="1"/>
</dbReference>
<dbReference type="Gene3D" id="1.10.287.90">
    <property type="match status" value="1"/>
</dbReference>
<evidence type="ECO:0000256" key="1">
    <source>
        <dbReference type="ARBA" id="ARBA00004651"/>
    </source>
</evidence>
<dbReference type="Pfam" id="PF00116">
    <property type="entry name" value="COX2"/>
    <property type="match status" value="1"/>
</dbReference>
<dbReference type="GO" id="GO:0005507">
    <property type="term" value="F:copper ion binding"/>
    <property type="evidence" value="ECO:0007669"/>
    <property type="project" value="InterPro"/>
</dbReference>
<keyword evidence="9 16" id="KW-1133">Transmembrane helix</keyword>
<dbReference type="Pfam" id="PF06481">
    <property type="entry name" value="COX_ARM"/>
    <property type="match status" value="1"/>
</dbReference>
<evidence type="ECO:0000256" key="10">
    <source>
        <dbReference type="ARBA" id="ARBA00023002"/>
    </source>
</evidence>
<proteinExistence type="inferred from homology"/>
<dbReference type="PANTHER" id="PTHR22888">
    <property type="entry name" value="CYTOCHROME C OXIDASE, SUBUNIT II"/>
    <property type="match status" value="1"/>
</dbReference>
<reference evidence="19 21" key="1">
    <citation type="journal article" date="2020" name="Microorganisms">
        <title>Reliable Identification of Environmental Pseudomonas Isolates Using the rpoD Gene.</title>
        <authorList>
            <consortium name="The Broad Institute Genome Sequencing Platform"/>
            <person name="Girard L."/>
            <person name="Lood C."/>
            <person name="Rokni-Zadeh H."/>
            <person name="van Noort V."/>
            <person name="Lavigne R."/>
            <person name="De Mot R."/>
        </authorList>
    </citation>
    <scope>NUCLEOTIDE SEQUENCE</scope>
    <source>
        <strain evidence="19 21">SWRI153</strain>
    </source>
</reference>
<evidence type="ECO:0000256" key="3">
    <source>
        <dbReference type="ARBA" id="ARBA00022448"/>
    </source>
</evidence>
<evidence type="ECO:0000259" key="18">
    <source>
        <dbReference type="PROSITE" id="PS50999"/>
    </source>
</evidence>
<keyword evidence="21" id="KW-1185">Reference proteome</keyword>
<evidence type="ECO:0000256" key="8">
    <source>
        <dbReference type="ARBA" id="ARBA00022982"/>
    </source>
</evidence>
<dbReference type="Gene3D" id="2.60.40.420">
    <property type="entry name" value="Cupredoxins - blue copper proteins"/>
    <property type="match status" value="1"/>
</dbReference>
<dbReference type="RefSeq" id="WP_186528389.1">
    <property type="nucleotide sequence ID" value="NZ_JABWQP020000001.1"/>
</dbReference>
<evidence type="ECO:0000259" key="17">
    <source>
        <dbReference type="PROSITE" id="PS50857"/>
    </source>
</evidence>
<keyword evidence="10 14" id="KW-0560">Oxidoreductase</keyword>
<feature type="domain" description="Cytochrome oxidase subunit II copper A binding" evidence="17">
    <location>
        <begin position="120"/>
        <end position="232"/>
    </location>
</feature>
<dbReference type="Proteomes" id="UP000648816">
    <property type="component" value="Unassembled WGS sequence"/>
</dbReference>
<feature type="region of interest" description="Disordered" evidence="15">
    <location>
        <begin position="280"/>
        <end position="309"/>
    </location>
</feature>
<comment type="similarity">
    <text evidence="2 14">Belongs to the cytochrome c oxidase subunit 2 family.</text>
</comment>
<evidence type="ECO:0000256" key="5">
    <source>
        <dbReference type="ARBA" id="ARBA00022660"/>
    </source>
</evidence>
<dbReference type="NCBIfam" id="TIGR01433">
    <property type="entry name" value="CyoA"/>
    <property type="match status" value="1"/>
</dbReference>
<organism evidence="19">
    <name type="scientific">Pseudomonas khorasanensis</name>
    <dbReference type="NCBI Taxonomy" id="2745508"/>
    <lineage>
        <taxon>Bacteria</taxon>
        <taxon>Pseudomonadati</taxon>
        <taxon>Pseudomonadota</taxon>
        <taxon>Gammaproteobacteria</taxon>
        <taxon>Pseudomonadales</taxon>
        <taxon>Pseudomonadaceae</taxon>
        <taxon>Pseudomonas</taxon>
    </lineage>
</organism>
<gene>
    <name evidence="19" type="primary">cyoA</name>
    <name evidence="20" type="ORF">HU727_004085</name>
    <name evidence="19" type="ORF">HU727_01895</name>
</gene>
<evidence type="ECO:0000313" key="19">
    <source>
        <dbReference type="EMBL" id="MBC3340379.1"/>
    </source>
</evidence>
<dbReference type="GO" id="GO:0042773">
    <property type="term" value="P:ATP synthesis coupled electron transport"/>
    <property type="evidence" value="ECO:0007669"/>
    <property type="project" value="TreeGrafter"/>
</dbReference>
<keyword evidence="5 14" id="KW-0679">Respiratory chain</keyword>
<feature type="compositionally biased region" description="Basic and acidic residues" evidence="15">
    <location>
        <begin position="284"/>
        <end position="298"/>
    </location>
</feature>
<reference evidence="19" key="2">
    <citation type="submission" date="2020-07" db="EMBL/GenBank/DDBJ databases">
        <authorList>
            <person name="Lood C."/>
            <person name="Girard L."/>
        </authorList>
    </citation>
    <scope>NUCLEOTIDE SEQUENCE</scope>
    <source>
        <strain evidence="19">SWRI153</strain>
    </source>
</reference>
<feature type="domain" description="Cytochrome oxidase subunit II transmembrane region profile" evidence="18">
    <location>
        <begin position="17"/>
        <end position="114"/>
    </location>
</feature>
<feature type="transmembrane region" description="Helical" evidence="16">
    <location>
        <begin position="7"/>
        <end position="27"/>
    </location>
</feature>
<accession>A0A923F0P8</accession>
<evidence type="ECO:0000256" key="6">
    <source>
        <dbReference type="ARBA" id="ARBA00022692"/>
    </source>
</evidence>
<dbReference type="EMBL" id="JABWQP010000001">
    <property type="protein sequence ID" value="MBC3340379.1"/>
    <property type="molecule type" value="Genomic_DNA"/>
</dbReference>
<dbReference type="CDD" id="cd04212">
    <property type="entry name" value="CuRO_UO_II"/>
    <property type="match status" value="1"/>
</dbReference>
<dbReference type="InterPro" id="IPR036257">
    <property type="entry name" value="Cyt_c_oxidase_su2_TM_sf"/>
</dbReference>
<evidence type="ECO:0000256" key="7">
    <source>
        <dbReference type="ARBA" id="ARBA00022729"/>
    </source>
</evidence>
<comment type="subcellular location">
    <subcellularLocation>
        <location evidence="1">Cell membrane</location>
        <topology evidence="1">Multi-pass membrane protein</topology>
    </subcellularLocation>
</comment>
<keyword evidence="11 14" id="KW-0472">Membrane</keyword>
<protein>
    <recommendedName>
        <fullName evidence="14">Ubiquinol oxidase subunit 2</fullName>
    </recommendedName>
</protein>
<evidence type="ECO:0000256" key="14">
    <source>
        <dbReference type="PIRNR" id="PIRNR000292"/>
    </source>
</evidence>
<evidence type="ECO:0000256" key="11">
    <source>
        <dbReference type="ARBA" id="ARBA00023136"/>
    </source>
</evidence>
<dbReference type="PROSITE" id="PS50857">
    <property type="entry name" value="COX2_CUA"/>
    <property type="match status" value="1"/>
</dbReference>
<dbReference type="EMBL" id="JABWQP020000001">
    <property type="protein sequence ID" value="MBV4484760.1"/>
    <property type="molecule type" value="Genomic_DNA"/>
</dbReference>
<evidence type="ECO:0000256" key="9">
    <source>
        <dbReference type="ARBA" id="ARBA00022989"/>
    </source>
</evidence>
<dbReference type="AlphaFoldDB" id="A0A923F0P8"/>
<dbReference type="InterPro" id="IPR002429">
    <property type="entry name" value="CcO_II-like_C"/>
</dbReference>
<evidence type="ECO:0000256" key="16">
    <source>
        <dbReference type="SAM" id="Phobius"/>
    </source>
</evidence>
<dbReference type="InterPro" id="IPR006333">
    <property type="entry name" value="Cyt_o_ubiquinol_oxidase_su2"/>
</dbReference>
<reference evidence="20" key="3">
    <citation type="submission" date="2021-06" db="EMBL/GenBank/DDBJ databases">
        <title>Updating the genus Pseudomonas: Description of 43 new species and partition of the Pseudomonas putida group.</title>
        <authorList>
            <person name="Girard L."/>
            <person name="Lood C."/>
            <person name="Vandamme P."/>
            <person name="Rokni-Zadeh H."/>
            <person name="Van Noort V."/>
            <person name="Hofte M."/>
            <person name="Lavigne R."/>
            <person name="De Mot R."/>
        </authorList>
    </citation>
    <scope>NUCLEOTIDE SEQUENCE</scope>
    <source>
        <strain evidence="20">SWRI153</strain>
    </source>
</reference>
<keyword evidence="4 14" id="KW-1003">Cell membrane</keyword>
<dbReference type="InterPro" id="IPR008972">
    <property type="entry name" value="Cupredoxin"/>
</dbReference>
<name>A0A923F0P8_9PSED</name>
<dbReference type="InterPro" id="IPR045187">
    <property type="entry name" value="CcO_II"/>
</dbReference>
<dbReference type="SUPFAM" id="SSF49503">
    <property type="entry name" value="Cupredoxins"/>
    <property type="match status" value="1"/>
</dbReference>
<dbReference type="SUPFAM" id="SSF81464">
    <property type="entry name" value="Cytochrome c oxidase subunit II-like, transmembrane region"/>
    <property type="match status" value="1"/>
</dbReference>
<evidence type="ECO:0000256" key="4">
    <source>
        <dbReference type="ARBA" id="ARBA00022475"/>
    </source>
</evidence>
<dbReference type="GO" id="GO:0016682">
    <property type="term" value="F:oxidoreductase activity, acting on diphenols and related substances as donors, oxygen as acceptor"/>
    <property type="evidence" value="ECO:0007669"/>
    <property type="project" value="InterPro"/>
</dbReference>
<sequence length="309" mass="34630">MKRTISYCLVYLATSVLLAGCNLVVFNPKGAVARDERDLIILATGLMLLVVVPVIVMTFVFAYRYRATNKKARYSPRWASSHKIEAVVWGVPFLIICVLGWVTWETTHALDPYRPLDSDVPPVNVQVVATDWKWLFIYPDLGIASVNELAIPVNTPVSFTVTSDAAMTSFFIPALGGQIYAMAGMQTKLHLIANEIGQYRGIAANYNGHGFSDMHFSTLSLSGADYEAWVNKVKAAPRKLDQASYTELAKPSIRHEITYYSAVQERMFLDIVDKYEGMNKAPRKKETQVQRNSDDARVKQQPSLLAEER</sequence>
<feature type="transmembrane region" description="Helical" evidence="16">
    <location>
        <begin position="84"/>
        <end position="104"/>
    </location>
</feature>
<feature type="transmembrane region" description="Helical" evidence="16">
    <location>
        <begin position="39"/>
        <end position="63"/>
    </location>
</feature>
<dbReference type="GO" id="GO:0009486">
    <property type="term" value="F:cytochrome bo3 ubiquinol oxidase activity"/>
    <property type="evidence" value="ECO:0007669"/>
    <property type="project" value="InterPro"/>
</dbReference>
<dbReference type="InterPro" id="IPR010514">
    <property type="entry name" value="COX_ARM"/>
</dbReference>
<evidence type="ECO:0000313" key="20">
    <source>
        <dbReference type="EMBL" id="MBV4484760.1"/>
    </source>
</evidence>
<dbReference type="InterPro" id="IPR034227">
    <property type="entry name" value="CuRO_UO_II"/>
</dbReference>
<keyword evidence="3 14" id="KW-0813">Transport</keyword>
<keyword evidence="12" id="KW-0564">Palmitate</keyword>
<evidence type="ECO:0000313" key="21">
    <source>
        <dbReference type="Proteomes" id="UP000648816"/>
    </source>
</evidence>
<keyword evidence="13" id="KW-0449">Lipoprotein</keyword>
<evidence type="ECO:0000256" key="12">
    <source>
        <dbReference type="ARBA" id="ARBA00023139"/>
    </source>
</evidence>